<gene>
    <name evidence="1" type="ORF">LMANV2_500056</name>
</gene>
<name>A0AAQ1P1S1_LEPIR</name>
<evidence type="ECO:0000313" key="1">
    <source>
        <dbReference type="EMBL" id="SOR62741.1"/>
    </source>
</evidence>
<protein>
    <submittedName>
        <fullName evidence="1">Transcriptional regulator</fullName>
    </submittedName>
</protein>
<dbReference type="GO" id="GO:0003677">
    <property type="term" value="F:DNA binding"/>
    <property type="evidence" value="ECO:0007669"/>
    <property type="project" value="InterPro"/>
</dbReference>
<reference evidence="1 2" key="1">
    <citation type="submission" date="2017-11" db="EMBL/GenBank/DDBJ databases">
        <authorList>
            <person name="Lechat P."/>
        </authorList>
    </citation>
    <scope>NUCLEOTIDE SEQUENCE [LARGE SCALE GENOMIC DNA]</scope>
    <source>
        <strain evidence="1">L495</strain>
    </source>
</reference>
<dbReference type="Proteomes" id="UP000234460">
    <property type="component" value="Chromosome LMANV2"/>
</dbReference>
<dbReference type="EMBL" id="OEJX01000046">
    <property type="protein sequence ID" value="SOR62741.1"/>
    <property type="molecule type" value="Genomic_DNA"/>
</dbReference>
<dbReference type="Gene3D" id="1.10.260.40">
    <property type="entry name" value="lambda repressor-like DNA-binding domains"/>
    <property type="match status" value="1"/>
</dbReference>
<sequence length="183" mass="20923">MTKSIFKVVIKRAFITYFSKFIKKDLYLKIESTLSMANKIITIPLENIDFSSPGKRLRYAIKNILAMNDEDFATSIGKSQNYISYICNDKRPLLDKLAADIETTHGISGLWLIKGQGSPEVNSSLNENSGTVKKMKKRDYLWNKISNDKAEDILISFYDDIPNETRSLIYQMIVAVSKNSRYS</sequence>
<dbReference type="InterPro" id="IPR010982">
    <property type="entry name" value="Lambda_DNA-bd_dom_sf"/>
</dbReference>
<organism evidence="1 2">
    <name type="scientific">Leptospira interrogans serovar Manilae</name>
    <dbReference type="NCBI Taxonomy" id="214675"/>
    <lineage>
        <taxon>Bacteria</taxon>
        <taxon>Pseudomonadati</taxon>
        <taxon>Spirochaetota</taxon>
        <taxon>Spirochaetia</taxon>
        <taxon>Leptospirales</taxon>
        <taxon>Leptospiraceae</taxon>
        <taxon>Leptospira</taxon>
    </lineage>
</organism>
<comment type="caution">
    <text evidence="1">The sequence shown here is derived from an EMBL/GenBank/DDBJ whole genome shotgun (WGS) entry which is preliminary data.</text>
</comment>
<dbReference type="AlphaFoldDB" id="A0AAQ1P1S1"/>
<accession>A0AAQ1P1S1</accession>
<evidence type="ECO:0000313" key="2">
    <source>
        <dbReference type="Proteomes" id="UP000234460"/>
    </source>
</evidence>
<dbReference type="SUPFAM" id="SSF47413">
    <property type="entry name" value="lambda repressor-like DNA-binding domains"/>
    <property type="match status" value="1"/>
</dbReference>
<proteinExistence type="predicted"/>